<dbReference type="InterPro" id="IPR009057">
    <property type="entry name" value="Homeodomain-like_sf"/>
</dbReference>
<reference evidence="3 4" key="1">
    <citation type="submission" date="2017-02" db="EMBL/GenBank/DDBJ databases">
        <title>The complete genomic sequence of a novel cold adapted crude oil-degrading bacterium Planococcus qaidamina Y42.</title>
        <authorList>
            <person name="Yang R."/>
        </authorList>
    </citation>
    <scope>NUCLEOTIDE SEQUENCE [LARGE SCALE GENOMIC DNA]</scope>
    <source>
        <strain evidence="3 4">Y42</strain>
    </source>
</reference>
<dbReference type="KEGG" id="pmar:B0X71_14560"/>
<dbReference type="Pfam" id="PF13551">
    <property type="entry name" value="HTH_29"/>
    <property type="match status" value="1"/>
</dbReference>
<dbReference type="Proteomes" id="UP000188184">
    <property type="component" value="Chromosome"/>
</dbReference>
<accession>A0A1Q2L196</accession>
<dbReference type="InterPro" id="IPR047655">
    <property type="entry name" value="Transpos_IS630-like"/>
</dbReference>
<gene>
    <name evidence="3" type="ORF">B0X71_14560</name>
</gene>
<keyword evidence="4" id="KW-1185">Reference proteome</keyword>
<proteinExistence type="predicted"/>
<name>A0A1Q2L196_9BACL</name>
<evidence type="ECO:0000259" key="2">
    <source>
        <dbReference type="Pfam" id="PF13592"/>
    </source>
</evidence>
<evidence type="ECO:0000256" key="1">
    <source>
        <dbReference type="SAM" id="MobiDB-lite"/>
    </source>
</evidence>
<feature type="region of interest" description="Disordered" evidence="1">
    <location>
        <begin position="150"/>
        <end position="169"/>
    </location>
</feature>
<protein>
    <submittedName>
        <fullName evidence="3">Transposase</fullName>
    </submittedName>
</protein>
<feature type="domain" description="Winged helix-turn helix" evidence="2">
    <location>
        <begin position="105"/>
        <end position="162"/>
    </location>
</feature>
<dbReference type="InterPro" id="IPR025959">
    <property type="entry name" value="Winged_HTH_dom"/>
</dbReference>
<dbReference type="AlphaFoldDB" id="A0A1Q2L196"/>
<dbReference type="NCBIfam" id="NF033545">
    <property type="entry name" value="transpos_IS630"/>
    <property type="match status" value="1"/>
</dbReference>
<evidence type="ECO:0000313" key="3">
    <source>
        <dbReference type="EMBL" id="AQQ54201.1"/>
    </source>
</evidence>
<organism evidence="3 4">
    <name type="scientific">Planococcus lenghuensis</name>
    <dbReference type="NCBI Taxonomy" id="2213202"/>
    <lineage>
        <taxon>Bacteria</taxon>
        <taxon>Bacillati</taxon>
        <taxon>Bacillota</taxon>
        <taxon>Bacilli</taxon>
        <taxon>Bacillales</taxon>
        <taxon>Caryophanaceae</taxon>
        <taxon>Planococcus</taxon>
    </lineage>
</organism>
<evidence type="ECO:0000313" key="4">
    <source>
        <dbReference type="Proteomes" id="UP000188184"/>
    </source>
</evidence>
<sequence length="169" mass="19135">MNREAEIQELQIAMNTEKERRMFERFQAVKLVLEGKTRKEAAKVIGRTEHTVGSYVAAYKKNGLAGLRRGTSTGRPPKLTGEQQEELREIIAYKTPADVGFPARANWTLALAVELIEREWGETYSPKGLSQLFESLGLSFTRSTYPLKKADPEKQAAFQNETFPDLKKN</sequence>
<dbReference type="EMBL" id="CP019640">
    <property type="protein sequence ID" value="AQQ54201.1"/>
    <property type="molecule type" value="Genomic_DNA"/>
</dbReference>
<dbReference type="Pfam" id="PF13592">
    <property type="entry name" value="HTH_33"/>
    <property type="match status" value="1"/>
</dbReference>
<dbReference type="SUPFAM" id="SSF46689">
    <property type="entry name" value="Homeodomain-like"/>
    <property type="match status" value="1"/>
</dbReference>